<name>A0ABC8JUW4_ERUVS</name>
<evidence type="ECO:0000259" key="2">
    <source>
        <dbReference type="PROSITE" id="PS50902"/>
    </source>
</evidence>
<evidence type="ECO:0000313" key="3">
    <source>
        <dbReference type="EMBL" id="CAH8342458.1"/>
    </source>
</evidence>
<dbReference type="AlphaFoldDB" id="A0ABC8JUW4"/>
<proteinExistence type="predicted"/>
<dbReference type="InterPro" id="IPR008254">
    <property type="entry name" value="Flavodoxin/NO_synth"/>
</dbReference>
<feature type="domain" description="Flavodoxin-like" evidence="2">
    <location>
        <begin position="1"/>
        <end position="126"/>
    </location>
</feature>
<dbReference type="InterPro" id="IPR001094">
    <property type="entry name" value="Flavdoxin-like"/>
</dbReference>
<dbReference type="PRINTS" id="PR00369">
    <property type="entry name" value="FLAVODOXIN"/>
</dbReference>
<keyword evidence="1" id="KW-0285">Flavoprotein</keyword>
<dbReference type="Gene3D" id="3.40.50.360">
    <property type="match status" value="1"/>
</dbReference>
<gene>
    <name evidence="3" type="ORF">ERUC_LOCUS15865</name>
</gene>
<keyword evidence="4" id="KW-1185">Reference proteome</keyword>
<dbReference type="Pfam" id="PF00258">
    <property type="entry name" value="Flavodoxin_1"/>
    <property type="match status" value="1"/>
</dbReference>
<protein>
    <recommendedName>
        <fullName evidence="2">Flavodoxin-like domain-containing protein</fullName>
    </recommendedName>
</protein>
<dbReference type="EMBL" id="CAKOAT010148487">
    <property type="protein sequence ID" value="CAH8342458.1"/>
    <property type="molecule type" value="Genomic_DNA"/>
</dbReference>
<dbReference type="InterPro" id="IPR029039">
    <property type="entry name" value="Flavoprotein-like_sf"/>
</dbReference>
<comment type="caution">
    <text evidence="3">The sequence shown here is derived from an EMBL/GenBank/DDBJ whole genome shotgun (WGS) entry which is preliminary data.</text>
</comment>
<sequence>MKEAVIIPLFDHFEPMIVGSLPYEKDIVYIVFTTGQGDSRDSFKEFWRFLLQENLGNSWFLRVCFAVFWLGDSGYQKYKFVAKNLDKRLLHLGATIIIEKGLGDDQHPAGYGTVEETLDPWMLPLWSMVYQIKPKYFPKGPEGAILDIFVDWCYLRRIIDYSL</sequence>
<dbReference type="Proteomes" id="UP001642260">
    <property type="component" value="Unassembled WGS sequence"/>
</dbReference>
<accession>A0ABC8JUW4</accession>
<dbReference type="PANTHER" id="PTHR19384">
    <property type="entry name" value="NITRIC OXIDE SYNTHASE-RELATED"/>
    <property type="match status" value="1"/>
</dbReference>
<dbReference type="PROSITE" id="PS50902">
    <property type="entry name" value="FLAVODOXIN_LIKE"/>
    <property type="match status" value="1"/>
</dbReference>
<dbReference type="PANTHER" id="PTHR19384:SF10">
    <property type="entry name" value="NADPH-DEPENDENT DIFLAVIN OXIDOREDUCTASE 1"/>
    <property type="match status" value="1"/>
</dbReference>
<evidence type="ECO:0000256" key="1">
    <source>
        <dbReference type="ARBA" id="ARBA00022630"/>
    </source>
</evidence>
<dbReference type="SUPFAM" id="SSF52218">
    <property type="entry name" value="Flavoproteins"/>
    <property type="match status" value="1"/>
</dbReference>
<organism evidence="3 4">
    <name type="scientific">Eruca vesicaria subsp. sativa</name>
    <name type="common">Garden rocket</name>
    <name type="synonym">Eruca sativa</name>
    <dbReference type="NCBI Taxonomy" id="29727"/>
    <lineage>
        <taxon>Eukaryota</taxon>
        <taxon>Viridiplantae</taxon>
        <taxon>Streptophyta</taxon>
        <taxon>Embryophyta</taxon>
        <taxon>Tracheophyta</taxon>
        <taxon>Spermatophyta</taxon>
        <taxon>Magnoliopsida</taxon>
        <taxon>eudicotyledons</taxon>
        <taxon>Gunneridae</taxon>
        <taxon>Pentapetalae</taxon>
        <taxon>rosids</taxon>
        <taxon>malvids</taxon>
        <taxon>Brassicales</taxon>
        <taxon>Brassicaceae</taxon>
        <taxon>Brassiceae</taxon>
        <taxon>Eruca</taxon>
    </lineage>
</organism>
<evidence type="ECO:0000313" key="4">
    <source>
        <dbReference type="Proteomes" id="UP001642260"/>
    </source>
</evidence>
<reference evidence="3 4" key="1">
    <citation type="submission" date="2022-03" db="EMBL/GenBank/DDBJ databases">
        <authorList>
            <person name="Macdonald S."/>
            <person name="Ahmed S."/>
            <person name="Newling K."/>
        </authorList>
    </citation>
    <scope>NUCLEOTIDE SEQUENCE [LARGE SCALE GENOMIC DNA]</scope>
</reference>